<feature type="compositionally biased region" description="Basic and acidic residues" evidence="7">
    <location>
        <begin position="1548"/>
        <end position="1568"/>
    </location>
</feature>
<keyword evidence="3" id="KW-0227">DNA damage</keyword>
<keyword evidence="6" id="KW-0539">Nucleus</keyword>
<dbReference type="SUPFAM" id="SSF46689">
    <property type="entry name" value="Homeodomain-like"/>
    <property type="match status" value="1"/>
</dbReference>
<feature type="region of interest" description="Disordered" evidence="7">
    <location>
        <begin position="208"/>
        <end position="230"/>
    </location>
</feature>
<dbReference type="GO" id="GO:0006281">
    <property type="term" value="P:DNA repair"/>
    <property type="evidence" value="ECO:0007669"/>
    <property type="project" value="UniProtKB-KW"/>
</dbReference>
<reference evidence="10" key="1">
    <citation type="submission" date="2021-01" db="EMBL/GenBank/DDBJ databases">
        <authorList>
            <person name="Corre E."/>
            <person name="Pelletier E."/>
            <person name="Niang G."/>
            <person name="Scheremetjew M."/>
            <person name="Finn R."/>
            <person name="Kale V."/>
            <person name="Holt S."/>
            <person name="Cochrane G."/>
            <person name="Meng A."/>
            <person name="Brown T."/>
            <person name="Cohen L."/>
        </authorList>
    </citation>
    <scope>NUCLEOTIDE SEQUENCE</scope>
    <source>
        <strain evidence="10">MM31A-1</strain>
    </source>
</reference>
<dbReference type="SUPFAM" id="SSF52540">
    <property type="entry name" value="P-loop containing nucleoside triphosphate hydrolases"/>
    <property type="match status" value="1"/>
</dbReference>
<evidence type="ECO:0000259" key="9">
    <source>
        <dbReference type="PROSITE" id="PS51204"/>
    </source>
</evidence>
<dbReference type="PANTHER" id="PTHR46459:SF1">
    <property type="entry name" value="E1A-BINDING PROTEIN P400"/>
    <property type="match status" value="1"/>
</dbReference>
<dbReference type="PROSITE" id="PS50090">
    <property type="entry name" value="MYB_LIKE"/>
    <property type="match status" value="1"/>
</dbReference>
<evidence type="ECO:0000256" key="4">
    <source>
        <dbReference type="ARBA" id="ARBA00022853"/>
    </source>
</evidence>
<evidence type="ECO:0000256" key="3">
    <source>
        <dbReference type="ARBA" id="ARBA00022763"/>
    </source>
</evidence>
<feature type="compositionally biased region" description="Basic and acidic residues" evidence="7">
    <location>
        <begin position="54"/>
        <end position="70"/>
    </location>
</feature>
<organism evidence="10">
    <name type="scientific">Chaetoceros debilis</name>
    <dbReference type="NCBI Taxonomy" id="122233"/>
    <lineage>
        <taxon>Eukaryota</taxon>
        <taxon>Sar</taxon>
        <taxon>Stramenopiles</taxon>
        <taxon>Ochrophyta</taxon>
        <taxon>Bacillariophyta</taxon>
        <taxon>Coscinodiscophyceae</taxon>
        <taxon>Chaetocerotophycidae</taxon>
        <taxon>Chaetocerotales</taxon>
        <taxon>Chaetocerotaceae</taxon>
        <taxon>Chaetoceros</taxon>
    </lineage>
</organism>
<dbReference type="CDD" id="cd00167">
    <property type="entry name" value="SANT"/>
    <property type="match status" value="1"/>
</dbReference>
<dbReference type="GO" id="GO:0035267">
    <property type="term" value="C:NuA4 histone acetyltransferase complex"/>
    <property type="evidence" value="ECO:0007669"/>
    <property type="project" value="TreeGrafter"/>
</dbReference>
<protein>
    <recommendedName>
        <fullName evidence="11">HSA domain-containing protein</fullName>
    </recommendedName>
</protein>
<dbReference type="PROSITE" id="PS51204">
    <property type="entry name" value="HSA"/>
    <property type="match status" value="1"/>
</dbReference>
<dbReference type="GO" id="GO:0006325">
    <property type="term" value="P:chromatin organization"/>
    <property type="evidence" value="ECO:0007669"/>
    <property type="project" value="UniProtKB-KW"/>
</dbReference>
<dbReference type="PANTHER" id="PTHR46459">
    <property type="entry name" value="E1A-BINDING PROTEIN P400-RELATED"/>
    <property type="match status" value="1"/>
</dbReference>
<evidence type="ECO:0000313" key="10">
    <source>
        <dbReference type="EMBL" id="CAE0460865.1"/>
    </source>
</evidence>
<evidence type="ECO:0000256" key="7">
    <source>
        <dbReference type="SAM" id="MobiDB-lite"/>
    </source>
</evidence>
<feature type="domain" description="Myb-like" evidence="8">
    <location>
        <begin position="2097"/>
        <end position="2164"/>
    </location>
</feature>
<feature type="region of interest" description="Disordered" evidence="7">
    <location>
        <begin position="2296"/>
        <end position="2388"/>
    </location>
</feature>
<keyword evidence="4" id="KW-0156">Chromatin regulator</keyword>
<evidence type="ECO:0008006" key="11">
    <source>
        <dbReference type="Google" id="ProtNLM"/>
    </source>
</evidence>
<keyword evidence="5" id="KW-0234">DNA repair</keyword>
<name>A0A7S3PZZ9_9STRA</name>
<evidence type="ECO:0000256" key="6">
    <source>
        <dbReference type="ARBA" id="ARBA00023242"/>
    </source>
</evidence>
<evidence type="ECO:0000256" key="1">
    <source>
        <dbReference type="ARBA" id="ARBA00004123"/>
    </source>
</evidence>
<proteinExistence type="inferred from homology"/>
<dbReference type="GO" id="GO:0003682">
    <property type="term" value="F:chromatin binding"/>
    <property type="evidence" value="ECO:0007669"/>
    <property type="project" value="TreeGrafter"/>
</dbReference>
<feature type="compositionally biased region" description="Polar residues" evidence="7">
    <location>
        <begin position="19"/>
        <end position="30"/>
    </location>
</feature>
<feature type="compositionally biased region" description="Low complexity" evidence="7">
    <location>
        <begin position="208"/>
        <end position="225"/>
    </location>
</feature>
<sequence>MSRPPSIEMSEGANGGGSAPSSILATNGNNADDGKLQSKPDPNSMLNQNQNQQDKNEINGNTREKMDPGRQKVEAIISHRRMLLERMKICRKATENRLELYAKGGIHNSNRDTAVNEAAPSVAKRSRAEIMVSSRKKKFVSKQIELQSFKDLCEYAMAHTVKKQVTKANIPAPRGSISLRTGSSVGNKMKAAVATLTSNAGWVKSDTITNSSSTTTNKNTNIKSNNHQDNRKLNAASSGAKMPSVNKVLAKAVTSGGVSLHTTIPKKSSVAGPTNLPLHKQAIPPANGVGAPIAIAPPSSSEVKPIQRSSISTSSASAPPPNQNIKKENNTASNASGKQLKKKSNPSGKKRSGKAARTGNTMSTSEMPPVAKMPLHHGIMHDKRGKGKNIGGMNNSSKGGPPTSYPSRTVCPEAERMRKKRRDLIVSLDNVISKRIGNAMSKPESNIISGRQIRGSRSSKLITQNDGNPYSKCKKPSWNNFMTADSAAVLFPQRRKTQWDYVLEEMRWLATDFVEESKWKRASAKTLSAAILTHQKETVLKSPPTISKQSTNPIILQKKEKDEIMMDTDTSELHKETASESESTGGGASESDSAGERNIPCIDFVDPSKDDIKHARSVSKKVNGAIEDIWELNSSSLGILPINTRSIAARRVKSLKVKAEEINGSTSLNNKGVEKSSLSIARDLNQLGYEEIERRIQCYRRDIEEIKASLTDSFAEFHTEMSTSLETIDMELQQNQMEMLQFTEEIWNDADGDAGTEINTISGAVIDGPLASGKTFSTGVLLWRRKEKGPQLLLCPGASLIRWRHELRRFTGLNIVTIDPDEGINDEYELKSGDVILCELSLVKQYINRDYGNKVLFSTVVVDARCSILSKIEAQRMTTSTKRKVNSIENLFTYSRTIANELYSGEWWNSIIENFLGNTTKCALLEVSGAFEGHHYSLVRDESKFSQKKADILSFKVAFLFHKIFQSNKRSYGRRAFWWAKKFYKKLAAGNEETWVSLSNGVKGILTQVLDIVAYPPDFGDEGARDLVLSSIPKWNIQTCELSCSQRAAYDRTCAFVRGSVICAGSKEVDASLSCAKALIRLRRVCFHSDLHCVVGSPRKGDRASIMENLHSQPTKGKIQNRNNSSQPNTSFARSLIEESSKLRQLLNILSKECGYDIPSKHFLLGTKPTRVGRKRSIKHRRKKVLILATLPEVLLLISSFLNAIGIAHDLLSPPGSLPGSNFLDDKSQSSQNVDCVLSWIHHQQSIAKFESSISDQDPPGVTVLVCSPSALGSTSFGLSASNAEIVISVDEDWSGRSDLQMYTLLRKNRTRNMLKLTGRKYIKLVAEETCEESFLTYEKKGRGKKSIHAYPIMTSLLKNSSLDASGRLNVSPKAILGKNMIRFTHVPLHLAFCSNAFPLGAISGTTPSFLSGLGKAMTSIKNDKDESDLSKVGGDKGPLLFDDLDEEPGYIETIGGRHTAHTFGISLARMESLESLPSSQNILHINNDVLWNTSKLASTSCLPAYHDLSSNQIQRYMLMSTRKRSNHYGLKPESDESVVIFKKAKIPRESAQSKKSEKRSNPKKESSDSTEPGKPLQVGVPSSKPEEIAASLILYSCDNVEREEAFEENAEENDPSFKKRRTNAFVRSYSSIRRKCDGNQGCEGLIYFPPLFPGLLQTGQYNDDALVPIELPVYNSGANVVKPLLFSQGKKRKSTSEGKSAKKSRKNSQAVPPAPELSMGISPNQIYPTSHSQTQPLLPANDNDLSMVDMTDADFMDSTMDLFDGGDILPDLTITKDEDIDTTVQNDSVADTTSTKPSLNEDFGLLGSGFLPPLEDSFKSATSNHGHKNSHSYWLDPFEPTLVGHDFDDLDDIMLSSGNLNTGPRLDSVILLVKKANNSMVNSLHRPPLVGSFSLPLVPGSCGTGPNSYFEKKKKKSGGLNEKRVSISNLGPLNALGPVPIGASSSIALVTKDVKPRNHANFSSVIEAFAHRGFPSVLLQHNVENILDSGRNDDFDQGQTPWGIFYPRKQTSVASPHCSIRELIPNESTGDSAKKTADTQKELFCRDTLVSSDVDFGPFSVSVFPDSTVKEKGLPSSTRFGIKLPMGVKVPKSIDTYGKNKDLWSKHDDDRLKMYAKNFGFNWHTVSQALTRKSSYSACVDAATIKNQIRSAKQCKDRWKAFHSKEKDMNEEEKGDIAMDLDKSFDHRTLVVDPRLLAEAKKVGHASSVHGPSQTLSRIRRLKKASIKKQDIKLTIPGYTGGPHMPALQIVPSHPSHSQSVQAAIANSAGPSGIVPPRAEMWPLQFLDLTEKQNQQVKKLKQSNVSQSRAPQQPLSTSRQQQQRQNPVPSRAPTHTSVSRSMPPNVQGVQPQMMSHQQGMPTSMAGSSQQAMNPGHSVSGKGPTGTR</sequence>
<evidence type="ECO:0000256" key="5">
    <source>
        <dbReference type="ARBA" id="ARBA00023204"/>
    </source>
</evidence>
<comment type="subcellular location">
    <subcellularLocation>
        <location evidence="1">Nucleus</location>
    </subcellularLocation>
</comment>
<gene>
    <name evidence="10" type="ORF">CDEB00056_LOCUS5706</name>
</gene>
<feature type="region of interest" description="Disordered" evidence="7">
    <location>
        <begin position="264"/>
        <end position="283"/>
    </location>
</feature>
<dbReference type="Pfam" id="PF07529">
    <property type="entry name" value="HSA"/>
    <property type="match status" value="1"/>
</dbReference>
<feature type="compositionally biased region" description="Polar residues" evidence="7">
    <location>
        <begin position="40"/>
        <end position="53"/>
    </location>
</feature>
<comment type="similarity">
    <text evidence="2">Belongs to the EAF1 family.</text>
</comment>
<feature type="compositionally biased region" description="Polar residues" evidence="7">
    <location>
        <begin position="2296"/>
        <end position="2311"/>
    </location>
</feature>
<dbReference type="Gene3D" id="3.40.50.300">
    <property type="entry name" value="P-loop containing nucleotide triphosphate hydrolases"/>
    <property type="match status" value="1"/>
</dbReference>
<dbReference type="GO" id="GO:0005634">
    <property type="term" value="C:nucleus"/>
    <property type="evidence" value="ECO:0007669"/>
    <property type="project" value="UniProtKB-SubCell"/>
</dbReference>
<feature type="compositionally biased region" description="Low complexity" evidence="7">
    <location>
        <begin position="2312"/>
        <end position="2332"/>
    </location>
</feature>
<dbReference type="InterPro" id="IPR027417">
    <property type="entry name" value="P-loop_NTPase"/>
</dbReference>
<feature type="domain" description="HSA" evidence="9">
    <location>
        <begin position="486"/>
        <end position="567"/>
    </location>
</feature>
<dbReference type="Pfam" id="PF13921">
    <property type="entry name" value="Myb_DNA-bind_6"/>
    <property type="match status" value="1"/>
</dbReference>
<feature type="region of interest" description="Disordered" evidence="7">
    <location>
        <begin position="1690"/>
        <end position="1733"/>
    </location>
</feature>
<dbReference type="EMBL" id="HBIO01007592">
    <property type="protein sequence ID" value="CAE0460865.1"/>
    <property type="molecule type" value="Transcribed_RNA"/>
</dbReference>
<dbReference type="SMART" id="SM00573">
    <property type="entry name" value="HSA"/>
    <property type="match status" value="1"/>
</dbReference>
<dbReference type="InterPro" id="IPR001005">
    <property type="entry name" value="SANT/Myb"/>
</dbReference>
<feature type="region of interest" description="Disordered" evidence="7">
    <location>
        <begin position="1548"/>
        <end position="1583"/>
    </location>
</feature>
<evidence type="ECO:0000259" key="8">
    <source>
        <dbReference type="PROSITE" id="PS50090"/>
    </source>
</evidence>
<feature type="region of interest" description="Disordered" evidence="7">
    <location>
        <begin position="568"/>
        <end position="600"/>
    </location>
</feature>
<dbReference type="Gene3D" id="1.10.10.60">
    <property type="entry name" value="Homeodomain-like"/>
    <property type="match status" value="1"/>
</dbReference>
<dbReference type="InterPro" id="IPR009057">
    <property type="entry name" value="Homeodomain-like_sf"/>
</dbReference>
<feature type="region of interest" description="Disordered" evidence="7">
    <location>
        <begin position="1"/>
        <end position="70"/>
    </location>
</feature>
<feature type="compositionally biased region" description="Polar residues" evidence="7">
    <location>
        <begin position="1722"/>
        <end position="1733"/>
    </location>
</feature>
<feature type="compositionally biased region" description="Basic residues" evidence="7">
    <location>
        <begin position="339"/>
        <end position="354"/>
    </location>
</feature>
<feature type="compositionally biased region" description="Polar residues" evidence="7">
    <location>
        <begin position="2334"/>
        <end position="2373"/>
    </location>
</feature>
<feature type="region of interest" description="Disordered" evidence="7">
    <location>
        <begin position="289"/>
        <end position="409"/>
    </location>
</feature>
<dbReference type="InterPro" id="IPR014012">
    <property type="entry name" value="HSA_dom"/>
</dbReference>
<accession>A0A7S3PZZ9</accession>
<dbReference type="SMART" id="SM00717">
    <property type="entry name" value="SANT"/>
    <property type="match status" value="1"/>
</dbReference>
<evidence type="ECO:0000256" key="2">
    <source>
        <dbReference type="ARBA" id="ARBA00008913"/>
    </source>
</evidence>